<feature type="compositionally biased region" description="Basic residues" evidence="1">
    <location>
        <begin position="1"/>
        <end position="14"/>
    </location>
</feature>
<feature type="compositionally biased region" description="Basic and acidic residues" evidence="1">
    <location>
        <begin position="76"/>
        <end position="108"/>
    </location>
</feature>
<dbReference type="Gene3D" id="1.25.40.10">
    <property type="entry name" value="Tetratricopeptide repeat domain"/>
    <property type="match status" value="1"/>
</dbReference>
<dbReference type="InterPro" id="IPR019412">
    <property type="entry name" value="IML2/TPR_39"/>
</dbReference>
<dbReference type="InterPro" id="IPR011990">
    <property type="entry name" value="TPR-like_helical_dom_sf"/>
</dbReference>
<feature type="compositionally biased region" description="Acidic residues" evidence="1">
    <location>
        <begin position="54"/>
        <end position="75"/>
    </location>
</feature>
<feature type="compositionally biased region" description="Basic and acidic residues" evidence="1">
    <location>
        <begin position="234"/>
        <end position="264"/>
    </location>
</feature>
<evidence type="ECO:0000256" key="1">
    <source>
        <dbReference type="SAM" id="MobiDB-lite"/>
    </source>
</evidence>
<keyword evidence="3" id="KW-1185">Reference proteome</keyword>
<gene>
    <name evidence="2" type="primary">TTC39C_3</name>
    <name evidence="2" type="ORF">CU097_004833</name>
</gene>
<organism evidence="2 3">
    <name type="scientific">Rhizopus azygosporus</name>
    <name type="common">Rhizopus microsporus var. azygosporus</name>
    <dbReference type="NCBI Taxonomy" id="86630"/>
    <lineage>
        <taxon>Eukaryota</taxon>
        <taxon>Fungi</taxon>
        <taxon>Fungi incertae sedis</taxon>
        <taxon>Mucoromycota</taxon>
        <taxon>Mucoromycotina</taxon>
        <taxon>Mucoromycetes</taxon>
        <taxon>Mucorales</taxon>
        <taxon>Mucorineae</taxon>
        <taxon>Rhizopodaceae</taxon>
        <taxon>Rhizopus</taxon>
    </lineage>
</organism>
<comment type="caution">
    <text evidence="2">The sequence shown here is derived from an EMBL/GenBank/DDBJ whole genome shotgun (WGS) entry which is preliminary data.</text>
</comment>
<dbReference type="Pfam" id="PF10300">
    <property type="entry name" value="Iml2-TPR_39"/>
    <property type="match status" value="1"/>
</dbReference>
<feature type="region of interest" description="Disordered" evidence="1">
    <location>
        <begin position="959"/>
        <end position="979"/>
    </location>
</feature>
<dbReference type="OrthoDB" id="43460at2759"/>
<feature type="compositionally biased region" description="Basic and acidic residues" evidence="1">
    <location>
        <begin position="170"/>
        <end position="188"/>
    </location>
</feature>
<dbReference type="PANTHER" id="PTHR31859:SF1">
    <property type="entry name" value="TETRATRICOPEPTIDE REPEAT PROTEIN 39C"/>
    <property type="match status" value="1"/>
</dbReference>
<feature type="region of interest" description="Disordered" evidence="1">
    <location>
        <begin position="234"/>
        <end position="282"/>
    </location>
</feature>
<sequence length="979" mass="111478">MRKSTTKGSNKKTIWKGIQKKSSEAAIKKSQDTDQSSTKTDTIRSRSSSITSIDDFEDAVQDDIDDEDDEDDDYFQDEKISNEPEKPIETEQKQEKEQEKEQEQKQEQPSEMSFILPALQNHGYVSDEDDDDVSLKDPNEPVEELPQLDEIKLEQEENPKDEKEEETTKDEEKEKPKDEQEEKVKEIEQLEVASTPIELKLGSTEKPATYEPIPVEKPKVEQKKIEVDVVEEKHDIHTPELVPEHNTSKNDVQEKSTAVEKITDSDEQDTSVSRTSGEQPNHLASILPAVEESLKNMSSSTTVKKSVEEELPSEDRERASRSREFEYSIEDPIDLDMFRDNVIAIQSIDPKDIPINDLKPRQQEEADQPIRDGMKYLFDNRFMKAKAIFQTKASIDPLYALGLGAMAFIKAIMTYHENDKETAMTALATAYTIAKAQIDNTSFKKPFKDTVTQYFTSLLSSNSTGLPTNPPVSTMPNSSGGIADPNSFMPNGLLRAHVIKAECCLLMGILQMTQESVVGYLKCGLNIRRAYHSYSIVWQEYKRMGQEYTKYMDRDTVSAIQFGIGSVHLILSSLPPKILKIFSLLGWKSDKQLGFALLKLCLEGRGIRAPLASLTLLAYYSVLTSFTPQLYTKEMMNPAIECLLDAQSNHPNSCFFLFFAARIARVAKNLPLSTQSFTFAAESSKGEWTEVAMKQLSDYEIGFNLALELNWKAAAEYFDQLSQEKYWSPAFSKYFVGACYEMLGQRTEAILAFAQVTEFAKDNSKKTYIDSYVDKKVEFFQKSGYQDMDFSLPGLEIFLVLNAFEYMDKELLESCLEKVQHTLELIYEREKIEYNIRLRELVPAAAPPDYYDQRSVLLLTKASILNSLGRHSETIAHLNWVLDHKDCIKHETWVVPFAYWESGITAWGLGNYTKSRKLWQLAMTCTKYDFEYRMAVRLSLALSKCDEMGITHIDDKELKGTSTNSRKRMPVLSNTPQAA</sequence>
<evidence type="ECO:0000313" key="3">
    <source>
        <dbReference type="Proteomes" id="UP000252139"/>
    </source>
</evidence>
<feature type="compositionally biased region" description="Basic and acidic residues" evidence="1">
    <location>
        <begin position="305"/>
        <end position="323"/>
    </location>
</feature>
<dbReference type="SUPFAM" id="SSF48452">
    <property type="entry name" value="TPR-like"/>
    <property type="match status" value="1"/>
</dbReference>
<dbReference type="Proteomes" id="UP000252139">
    <property type="component" value="Unassembled WGS sequence"/>
</dbReference>
<feature type="compositionally biased region" description="Polar residues" evidence="1">
    <location>
        <begin position="295"/>
        <end position="304"/>
    </location>
</feature>
<feature type="compositionally biased region" description="Basic and acidic residues" evidence="1">
    <location>
        <begin position="21"/>
        <end position="32"/>
    </location>
</feature>
<feature type="region of interest" description="Disordered" evidence="1">
    <location>
        <begin position="294"/>
        <end position="323"/>
    </location>
</feature>
<dbReference type="EMBL" id="PJQL01000231">
    <property type="protein sequence ID" value="RCH98004.1"/>
    <property type="molecule type" value="Genomic_DNA"/>
</dbReference>
<name>A0A367K703_RHIAZ</name>
<accession>A0A367K703</accession>
<feature type="compositionally biased region" description="Low complexity" evidence="1">
    <location>
        <begin position="33"/>
        <end position="53"/>
    </location>
</feature>
<feature type="region of interest" description="Disordered" evidence="1">
    <location>
        <begin position="1"/>
        <end position="217"/>
    </location>
</feature>
<reference evidence="2 3" key="1">
    <citation type="journal article" date="2018" name="G3 (Bethesda)">
        <title>Phylogenetic and Phylogenomic Definition of Rhizopus Species.</title>
        <authorList>
            <person name="Gryganskyi A.P."/>
            <person name="Golan J."/>
            <person name="Dolatabadi S."/>
            <person name="Mondo S."/>
            <person name="Robb S."/>
            <person name="Idnurm A."/>
            <person name="Muszewska A."/>
            <person name="Steczkiewicz K."/>
            <person name="Masonjones S."/>
            <person name="Liao H.L."/>
            <person name="Gajdeczka M.T."/>
            <person name="Anike F."/>
            <person name="Vuek A."/>
            <person name="Anishchenko I.M."/>
            <person name="Voigt K."/>
            <person name="de Hoog G.S."/>
            <person name="Smith M.E."/>
            <person name="Heitman J."/>
            <person name="Vilgalys R."/>
            <person name="Stajich J.E."/>
        </authorList>
    </citation>
    <scope>NUCLEOTIDE SEQUENCE [LARGE SCALE GENOMIC DNA]</scope>
    <source>
        <strain evidence="2 3">CBS 357.93</strain>
    </source>
</reference>
<feature type="compositionally biased region" description="Polar residues" evidence="1">
    <location>
        <begin position="270"/>
        <end position="279"/>
    </location>
</feature>
<dbReference type="AlphaFoldDB" id="A0A367K703"/>
<proteinExistence type="predicted"/>
<feature type="compositionally biased region" description="Basic and acidic residues" evidence="1">
    <location>
        <begin position="149"/>
        <end position="162"/>
    </location>
</feature>
<protein>
    <submittedName>
        <fullName evidence="2">Tetratricopeptide repeat protein 39C</fullName>
    </submittedName>
</protein>
<evidence type="ECO:0000313" key="2">
    <source>
        <dbReference type="EMBL" id="RCH98004.1"/>
    </source>
</evidence>
<dbReference type="PANTHER" id="PTHR31859">
    <property type="entry name" value="TETRATRICOPEPTIDE REPEAT PROTEIN 39 FAMILY MEMBER"/>
    <property type="match status" value="1"/>
</dbReference>